<organism evidence="6 7">
    <name type="scientific">Photobacterium ganghwense</name>
    <dbReference type="NCBI Taxonomy" id="320778"/>
    <lineage>
        <taxon>Bacteria</taxon>
        <taxon>Pseudomonadati</taxon>
        <taxon>Pseudomonadota</taxon>
        <taxon>Gammaproteobacteria</taxon>
        <taxon>Vibrionales</taxon>
        <taxon>Vibrionaceae</taxon>
        <taxon>Photobacterium</taxon>
    </lineage>
</organism>
<dbReference type="PANTHER" id="PTHR33337">
    <property type="entry name" value="GFA DOMAIN-CONTAINING PROTEIN"/>
    <property type="match status" value="1"/>
</dbReference>
<keyword evidence="7" id="KW-1185">Reference proteome</keyword>
<keyword evidence="2" id="KW-0479">Metal-binding</keyword>
<evidence type="ECO:0000256" key="4">
    <source>
        <dbReference type="ARBA" id="ARBA00023239"/>
    </source>
</evidence>
<evidence type="ECO:0000256" key="3">
    <source>
        <dbReference type="ARBA" id="ARBA00022833"/>
    </source>
</evidence>
<dbReference type="GO" id="GO:0046872">
    <property type="term" value="F:metal ion binding"/>
    <property type="evidence" value="ECO:0007669"/>
    <property type="project" value="UniProtKB-KW"/>
</dbReference>
<dbReference type="InterPro" id="IPR011057">
    <property type="entry name" value="Mss4-like_sf"/>
</dbReference>
<dbReference type="Proteomes" id="UP000035909">
    <property type="component" value="Unassembled WGS sequence"/>
</dbReference>
<dbReference type="STRING" id="320778.ABT57_14630"/>
<keyword evidence="6" id="KW-0449">Lipoprotein</keyword>
<dbReference type="EMBL" id="LDOU01000015">
    <property type="protein sequence ID" value="KLV08061.1"/>
    <property type="molecule type" value="Genomic_DNA"/>
</dbReference>
<protein>
    <submittedName>
        <fullName evidence="6">Lipoprotein</fullName>
    </submittedName>
</protein>
<dbReference type="AlphaFoldDB" id="A0A0J1H8T7"/>
<accession>A0A0J1H8T7</accession>
<comment type="caution">
    <text evidence="6">The sequence shown here is derived from an EMBL/GenBank/DDBJ whole genome shotgun (WGS) entry which is preliminary data.</text>
</comment>
<evidence type="ECO:0000259" key="5">
    <source>
        <dbReference type="PROSITE" id="PS51891"/>
    </source>
</evidence>
<dbReference type="Gene3D" id="3.90.1590.10">
    <property type="entry name" value="glutathione-dependent formaldehyde- activating enzyme (gfa)"/>
    <property type="match status" value="1"/>
</dbReference>
<evidence type="ECO:0000256" key="2">
    <source>
        <dbReference type="ARBA" id="ARBA00022723"/>
    </source>
</evidence>
<name>A0A0J1H8T7_9GAMM</name>
<dbReference type="PANTHER" id="PTHR33337:SF40">
    <property type="entry name" value="CENP-V_GFA DOMAIN-CONTAINING PROTEIN-RELATED"/>
    <property type="match status" value="1"/>
</dbReference>
<keyword evidence="4" id="KW-0456">Lyase</keyword>
<dbReference type="Pfam" id="PF04828">
    <property type="entry name" value="GFA"/>
    <property type="match status" value="1"/>
</dbReference>
<evidence type="ECO:0000256" key="1">
    <source>
        <dbReference type="ARBA" id="ARBA00005495"/>
    </source>
</evidence>
<comment type="similarity">
    <text evidence="1">Belongs to the Gfa family.</text>
</comment>
<evidence type="ECO:0000313" key="6">
    <source>
        <dbReference type="EMBL" id="KLV08061.1"/>
    </source>
</evidence>
<evidence type="ECO:0000313" key="7">
    <source>
        <dbReference type="Proteomes" id="UP000035909"/>
    </source>
</evidence>
<reference evidence="6 7" key="1">
    <citation type="submission" date="2015-05" db="EMBL/GenBank/DDBJ databases">
        <title>Photobacterium galathea sp. nov.</title>
        <authorList>
            <person name="Machado H."/>
            <person name="Gram L."/>
        </authorList>
    </citation>
    <scope>NUCLEOTIDE SEQUENCE [LARGE SCALE GENOMIC DNA]</scope>
    <source>
        <strain evidence="6 7">DSM 22954</strain>
    </source>
</reference>
<sequence>MGYPIEASCQCGQVTYKLSAPPKKVIACHCRECQKLATSPFSVTAIVSAADIEFSGTMHEWGRLAESGNRNNAKFCSGCGNRIFHFNPEEPDVIKLKLKPVGMIDDTVFAPTMHVWVSEKLSWYQIPEGMPTFDKQPGA</sequence>
<dbReference type="OrthoDB" id="9786619at2"/>
<feature type="domain" description="CENP-V/GFA" evidence="5">
    <location>
        <begin position="5"/>
        <end position="125"/>
    </location>
</feature>
<dbReference type="PROSITE" id="PS51891">
    <property type="entry name" value="CENP_V_GFA"/>
    <property type="match status" value="1"/>
</dbReference>
<gene>
    <name evidence="6" type="ORF">ABT57_14630</name>
</gene>
<dbReference type="RefSeq" id="WP_047885953.1">
    <property type="nucleotide sequence ID" value="NZ_CP071326.1"/>
</dbReference>
<keyword evidence="3" id="KW-0862">Zinc</keyword>
<dbReference type="SUPFAM" id="SSF51316">
    <property type="entry name" value="Mss4-like"/>
    <property type="match status" value="1"/>
</dbReference>
<dbReference type="GO" id="GO:0016846">
    <property type="term" value="F:carbon-sulfur lyase activity"/>
    <property type="evidence" value="ECO:0007669"/>
    <property type="project" value="InterPro"/>
</dbReference>
<dbReference type="PATRIC" id="fig|320778.3.peg.3181"/>
<dbReference type="InterPro" id="IPR006913">
    <property type="entry name" value="CENP-V/GFA"/>
</dbReference>
<proteinExistence type="inferred from homology"/>